<comment type="subunit">
    <text evidence="3">Monomer. Homodimer; disulfide-linked.</text>
</comment>
<keyword evidence="3" id="KW-0391">Immunity</keyword>
<dbReference type="InterPro" id="IPR017943">
    <property type="entry name" value="Bactericidal_perm-incr_a/b_dom"/>
</dbReference>
<comment type="domain">
    <text evidence="3">The N-terminal region may be exposed to the interior of the granule, whereas the C-terminal portion may be embedded in the membrane. During phagocytosis and degranulation, proteases may be released and activated and cleave BPI at the junction of the N- and C-terminal portions of the molecule, providing controlled release of the N-terminal antibacterial fragment when bacteria are ingested.</text>
</comment>
<dbReference type="InterPro" id="IPR017942">
    <property type="entry name" value="Lipid-bd_serum_glycop_N"/>
</dbReference>
<dbReference type="SUPFAM" id="SSF55394">
    <property type="entry name" value="Bactericidal permeability-increasing protein, BPI"/>
    <property type="match status" value="2"/>
</dbReference>
<keyword evidence="3" id="KW-0044">Antibiotic</keyword>
<dbReference type="GO" id="GO:0050829">
    <property type="term" value="P:defense response to Gram-negative bacterium"/>
    <property type="evidence" value="ECO:0007669"/>
    <property type="project" value="UniProtKB-UniRule"/>
</dbReference>
<dbReference type="SMR" id="A0A8C4RBL6"/>
<keyword evidence="3" id="KW-0325">Glycoprotein</keyword>
<protein>
    <recommendedName>
        <fullName evidence="3">Bactericidal permeability-increasing protein</fullName>
        <shortName evidence="3">BPI</shortName>
    </recommendedName>
</protein>
<reference evidence="5" key="2">
    <citation type="submission" date="2025-09" db="UniProtKB">
        <authorList>
            <consortium name="Ensembl"/>
        </authorList>
    </citation>
    <scope>IDENTIFICATION</scope>
</reference>
<keyword evidence="3" id="KW-0399">Innate immunity</keyword>
<dbReference type="PANTHER" id="PTHR10504:SF131">
    <property type="entry name" value="BPI2 DOMAIN-CONTAINING PROTEIN"/>
    <property type="match status" value="1"/>
</dbReference>
<evidence type="ECO:0000256" key="3">
    <source>
        <dbReference type="RuleBase" id="RU369039"/>
    </source>
</evidence>
<dbReference type="InterPro" id="IPR032942">
    <property type="entry name" value="BPI/LBP/Plunc"/>
</dbReference>
<evidence type="ECO:0000256" key="2">
    <source>
        <dbReference type="ARBA" id="ARBA00023157"/>
    </source>
</evidence>
<sequence length="428" mass="47008">MWSLFPILLSTKLISTFEPIRQPLPFTSAAPHKDASNLLVVITSNGMNWTQKQLVGALEGWASSFVVPVLTGRLETMAGVVVYGVAGLALHNFTISASELVPKVGNALYLRLSGISGSAQADWMLTHKLVSIDKGSFELSVSDATLFTTLVVRQQTGGHPALQLQHCSATLGHVDLRFFGDGSWLYNLLKRFINAFIDNKLEKEVCRTLQAYISNDLQRVMQFLPLSSAIPNTSIVFDYSLVAEPQVVARSFQLKSSPPSNWTQRLPPELNRMVYVAVSESFMNSAAQVFYQAGLMKWSMDWTALPLSLTNTLKTTLPKAHDSPLNLQLSFDTPPIFSTSRAGLSTVLNGTMSVLNEESNLLFSLHLQGQIKDGPQGVLLHSVMNYSLQYFNTPLIIPAIGHVHLMQPTVTSEDGFVLIGLDVGEEEL</sequence>
<dbReference type="GO" id="GO:0008289">
    <property type="term" value="F:lipid binding"/>
    <property type="evidence" value="ECO:0007669"/>
    <property type="project" value="InterPro"/>
</dbReference>
<dbReference type="Pfam" id="PF01273">
    <property type="entry name" value="LBP_BPI_CETP"/>
    <property type="match status" value="1"/>
</dbReference>
<evidence type="ECO:0000259" key="4">
    <source>
        <dbReference type="SMART" id="SM00328"/>
    </source>
</evidence>
<comment type="domain">
    <text evidence="3">The N- and C-terminal barrels adopt an identical fold despite having only 13% of conserved residues.</text>
</comment>
<evidence type="ECO:0000256" key="1">
    <source>
        <dbReference type="ARBA" id="ARBA00007292"/>
    </source>
</evidence>
<reference evidence="5" key="1">
    <citation type="submission" date="2025-08" db="UniProtKB">
        <authorList>
            <consortium name="Ensembl"/>
        </authorList>
    </citation>
    <scope>IDENTIFICATION</scope>
</reference>
<dbReference type="GO" id="GO:0045087">
    <property type="term" value="P:innate immune response"/>
    <property type="evidence" value="ECO:0007669"/>
    <property type="project" value="UniProtKB-UniRule"/>
</dbReference>
<evidence type="ECO:0000313" key="6">
    <source>
        <dbReference type="Proteomes" id="UP000694388"/>
    </source>
</evidence>
<dbReference type="Pfam" id="PF02886">
    <property type="entry name" value="LBP_BPI_CETP_C"/>
    <property type="match status" value="1"/>
</dbReference>
<keyword evidence="3" id="KW-0964">Secreted</keyword>
<dbReference type="Gene3D" id="3.15.20.10">
    <property type="entry name" value="Bactericidal permeability-increasing protein, domain 2"/>
    <property type="match status" value="1"/>
</dbReference>
<dbReference type="Proteomes" id="UP000694388">
    <property type="component" value="Unplaced"/>
</dbReference>
<comment type="function">
    <text evidence="3">The cytotoxic action of BPI is limited to many species of Gram-negative bacteria; this specificity may be explained by a strong affinity of the very basic N-terminal half for the negatively charged lipopolysaccharides that are unique to the Gram-negative bacterial outer envelope.</text>
</comment>
<keyword evidence="3" id="KW-0929">Antimicrobial</keyword>
<name>A0A8C4RBL6_EPTBU</name>
<dbReference type="GO" id="GO:0005615">
    <property type="term" value="C:extracellular space"/>
    <property type="evidence" value="ECO:0007669"/>
    <property type="project" value="UniProtKB-UniRule"/>
</dbReference>
<organism evidence="5 6">
    <name type="scientific">Eptatretus burgeri</name>
    <name type="common">Inshore hagfish</name>
    <dbReference type="NCBI Taxonomy" id="7764"/>
    <lineage>
        <taxon>Eukaryota</taxon>
        <taxon>Metazoa</taxon>
        <taxon>Chordata</taxon>
        <taxon>Craniata</taxon>
        <taxon>Vertebrata</taxon>
        <taxon>Cyclostomata</taxon>
        <taxon>Myxini</taxon>
        <taxon>Myxiniformes</taxon>
        <taxon>Myxinidae</taxon>
        <taxon>Eptatretinae</taxon>
        <taxon>Eptatretus</taxon>
    </lineage>
</organism>
<keyword evidence="6" id="KW-1185">Reference proteome</keyword>
<dbReference type="Ensembl" id="ENSEBUT00000028321.1">
    <property type="protein sequence ID" value="ENSEBUP00000027745.1"/>
    <property type="gene ID" value="ENSEBUG00000016974.1"/>
</dbReference>
<keyword evidence="2 3" id="KW-1015">Disulfide bond</keyword>
<accession>A0A8C4RBL6</accession>
<feature type="domain" description="Lipid-binding serum glycoprotein N-terminal" evidence="4">
    <location>
        <begin position="42"/>
        <end position="265"/>
    </location>
</feature>
<keyword evidence="3" id="KW-0732">Signal</keyword>
<comment type="similarity">
    <text evidence="1">Belongs to the BPI/LBP/Plunc superfamily. BPI/LBP family.</text>
</comment>
<dbReference type="GeneTree" id="ENSGT01150000286994"/>
<dbReference type="SMART" id="SM00328">
    <property type="entry name" value="BPI1"/>
    <property type="match status" value="1"/>
</dbReference>
<dbReference type="Gene3D" id="3.15.10.10">
    <property type="entry name" value="Bactericidal permeability-increasing protein, domain 1"/>
    <property type="match status" value="1"/>
</dbReference>
<evidence type="ECO:0000313" key="5">
    <source>
        <dbReference type="Ensembl" id="ENSEBUP00000027745.1"/>
    </source>
</evidence>
<dbReference type="OMA" id="CKMVKES"/>
<dbReference type="InterPro" id="IPR001124">
    <property type="entry name" value="Lipid-bd_serum_glycop_C"/>
</dbReference>
<proteinExistence type="inferred from homology"/>
<dbReference type="AlphaFoldDB" id="A0A8C4RBL6"/>
<dbReference type="PANTHER" id="PTHR10504">
    <property type="entry name" value="BACTERICIDAL PERMEABILITY-INCREASING BPI PROTEIN-RELATED"/>
    <property type="match status" value="1"/>
</dbReference>
<comment type="subcellular location">
    <subcellularLocation>
        <location evidence="3">Secreted</location>
    </subcellularLocation>
</comment>